<evidence type="ECO:0000313" key="2">
    <source>
        <dbReference type="EMBL" id="KAJ1138482.1"/>
    </source>
</evidence>
<protein>
    <submittedName>
        <fullName evidence="2">Uncharacterized protein</fullName>
    </submittedName>
</protein>
<gene>
    <name evidence="2" type="ORF">NDU88_004865</name>
</gene>
<feature type="compositionally biased region" description="Pro residues" evidence="1">
    <location>
        <begin position="10"/>
        <end position="26"/>
    </location>
</feature>
<evidence type="ECO:0000313" key="3">
    <source>
        <dbReference type="Proteomes" id="UP001066276"/>
    </source>
</evidence>
<name>A0AAV7QGR0_PLEWA</name>
<proteinExistence type="predicted"/>
<dbReference type="Proteomes" id="UP001066276">
    <property type="component" value="Chromosome 6"/>
</dbReference>
<reference evidence="2" key="1">
    <citation type="journal article" date="2022" name="bioRxiv">
        <title>Sequencing and chromosome-scale assembly of the giantPleurodeles waltlgenome.</title>
        <authorList>
            <person name="Brown T."/>
            <person name="Elewa A."/>
            <person name="Iarovenko S."/>
            <person name="Subramanian E."/>
            <person name="Araus A.J."/>
            <person name="Petzold A."/>
            <person name="Susuki M."/>
            <person name="Suzuki K.-i.T."/>
            <person name="Hayashi T."/>
            <person name="Toyoda A."/>
            <person name="Oliveira C."/>
            <person name="Osipova E."/>
            <person name="Leigh N.D."/>
            <person name="Simon A."/>
            <person name="Yun M.H."/>
        </authorList>
    </citation>
    <scope>NUCLEOTIDE SEQUENCE</scope>
    <source>
        <strain evidence="2">20211129_DDA</strain>
        <tissue evidence="2">Liver</tissue>
    </source>
</reference>
<sequence>MRVSGATPRQSPPQHTPSPPPPPPRPCSRRSPTAAPQLLGYLRFGELNDGASGVSTKDPVIFSLEDTGKAIALLKPAKAPGPDKISSLNH</sequence>
<feature type="region of interest" description="Disordered" evidence="1">
    <location>
        <begin position="1"/>
        <end position="36"/>
    </location>
</feature>
<evidence type="ECO:0000256" key="1">
    <source>
        <dbReference type="SAM" id="MobiDB-lite"/>
    </source>
</evidence>
<comment type="caution">
    <text evidence="2">The sequence shown here is derived from an EMBL/GenBank/DDBJ whole genome shotgun (WGS) entry which is preliminary data.</text>
</comment>
<organism evidence="2 3">
    <name type="scientific">Pleurodeles waltl</name>
    <name type="common">Iberian ribbed newt</name>
    <dbReference type="NCBI Taxonomy" id="8319"/>
    <lineage>
        <taxon>Eukaryota</taxon>
        <taxon>Metazoa</taxon>
        <taxon>Chordata</taxon>
        <taxon>Craniata</taxon>
        <taxon>Vertebrata</taxon>
        <taxon>Euteleostomi</taxon>
        <taxon>Amphibia</taxon>
        <taxon>Batrachia</taxon>
        <taxon>Caudata</taxon>
        <taxon>Salamandroidea</taxon>
        <taxon>Salamandridae</taxon>
        <taxon>Pleurodelinae</taxon>
        <taxon>Pleurodeles</taxon>
    </lineage>
</organism>
<keyword evidence="3" id="KW-1185">Reference proteome</keyword>
<accession>A0AAV7QGR0</accession>
<dbReference type="EMBL" id="JANPWB010000010">
    <property type="protein sequence ID" value="KAJ1138482.1"/>
    <property type="molecule type" value="Genomic_DNA"/>
</dbReference>
<dbReference type="AlphaFoldDB" id="A0AAV7QGR0"/>